<accession>A0ABR3RE88</accession>
<evidence type="ECO:0000313" key="9">
    <source>
        <dbReference type="Proteomes" id="UP001521785"/>
    </source>
</evidence>
<evidence type="ECO:0000256" key="2">
    <source>
        <dbReference type="ARBA" id="ARBA00008848"/>
    </source>
</evidence>
<keyword evidence="3" id="KW-0963">Cytoplasm</keyword>
<dbReference type="Pfam" id="PF16752">
    <property type="entry name" value="TBCC_N"/>
    <property type="match status" value="1"/>
</dbReference>
<dbReference type="PROSITE" id="PS51329">
    <property type="entry name" value="C_CAP_COFACTOR_C"/>
    <property type="match status" value="1"/>
</dbReference>
<dbReference type="Gene3D" id="2.160.20.70">
    <property type="match status" value="1"/>
</dbReference>
<dbReference type="EMBL" id="JAKJXO020000007">
    <property type="protein sequence ID" value="KAL1602672.1"/>
    <property type="molecule type" value="Genomic_DNA"/>
</dbReference>
<keyword evidence="4" id="KW-0007">Acetylation</keyword>
<evidence type="ECO:0000256" key="5">
    <source>
        <dbReference type="ARBA" id="ARBA00026055"/>
    </source>
</evidence>
<keyword evidence="9" id="KW-1185">Reference proteome</keyword>
<evidence type="ECO:0000256" key="6">
    <source>
        <dbReference type="SAM" id="MobiDB-lite"/>
    </source>
</evidence>
<comment type="similarity">
    <text evidence="2">Belongs to the TBCC family.</text>
</comment>
<evidence type="ECO:0000256" key="1">
    <source>
        <dbReference type="ARBA" id="ARBA00004496"/>
    </source>
</evidence>
<comment type="subcellular location">
    <subcellularLocation>
        <location evidence="1">Cytoplasm</location>
    </subcellularLocation>
</comment>
<reference evidence="8 9" key="1">
    <citation type="submission" date="2024-02" db="EMBL/GenBank/DDBJ databases">
        <title>De novo assembly and annotation of 12 fungi associated with fruit tree decline syndrome in Ontario, Canada.</title>
        <authorList>
            <person name="Sulman M."/>
            <person name="Ellouze W."/>
            <person name="Ilyukhin E."/>
        </authorList>
    </citation>
    <scope>NUCLEOTIDE SEQUENCE [LARGE SCALE GENOMIC DNA]</scope>
    <source>
        <strain evidence="8 9">M42-189</strain>
    </source>
</reference>
<dbReference type="InterPro" id="IPR017901">
    <property type="entry name" value="C-CAP_CF_C-like"/>
</dbReference>
<name>A0ABR3RE88_9PLEO</name>
<proteinExistence type="inferred from homology"/>
<dbReference type="PANTHER" id="PTHR15139:SF0">
    <property type="entry name" value="TUBULIN-SPECIFIC CHAPERONE C"/>
    <property type="match status" value="1"/>
</dbReference>
<dbReference type="InterPro" id="IPR016098">
    <property type="entry name" value="CAP/MinC_C"/>
</dbReference>
<sequence>MAPVEAPPQTRPASSGGASKERFFRYFQHEVIALQAQMSRLSSTSLTERPDAIDHCLAGISRLSSEVKDASSYIPAYDQRTYGDAIKALQEKLQNTRNELGAGPKKFKFTTKKNRSAISIGEAAELAQNKRLLGPGGGAWDSSKESSAVNSAFSPTPLERLSPGEEKRELEALKLENGEVKNGTGTVGVMVSDEVDEHITLSASQVHSGSSGVLSNIRRSVVNMSTPPTSRDTFATLTLKTIERSLIICGRIAGPIHVTGVQNSIIVTSCRQFRMHGSKNVDVYLHCSSRPIIEDCENIRFAPLPNIYATEDTPSEKNQWDQIDDFKWLKVEPSPHWSILPESERVLQREIGRDYLYSRNQDDPSDILRAVGVSTSS</sequence>
<dbReference type="InterPro" id="IPR012945">
    <property type="entry name" value="Tubulin-bd_cofactor_C_dom"/>
</dbReference>
<feature type="domain" description="C-CAP/cofactor C-like" evidence="7">
    <location>
        <begin position="167"/>
        <end position="328"/>
    </location>
</feature>
<comment type="subunit">
    <text evidence="5">Supercomplex made of cofactors A to E. Cofactors A and D function by capturing and stabilizing tubulin in a quasi-native conformation. Cofactor E binds to the cofactor D-tubulin complex; interaction with cofactor C then causes the release of tubulin polypeptides that are committed to the native state.</text>
</comment>
<dbReference type="InterPro" id="IPR031925">
    <property type="entry name" value="TBCC_N"/>
</dbReference>
<evidence type="ECO:0000313" key="8">
    <source>
        <dbReference type="EMBL" id="KAL1602672.1"/>
    </source>
</evidence>
<dbReference type="InterPro" id="IPR038397">
    <property type="entry name" value="TBCC_N_sf"/>
</dbReference>
<protein>
    <recommendedName>
        <fullName evidence="7">C-CAP/cofactor C-like domain-containing protein</fullName>
    </recommendedName>
</protein>
<evidence type="ECO:0000256" key="4">
    <source>
        <dbReference type="ARBA" id="ARBA00022990"/>
    </source>
</evidence>
<dbReference type="Proteomes" id="UP001521785">
    <property type="component" value="Unassembled WGS sequence"/>
</dbReference>
<dbReference type="Pfam" id="PF07986">
    <property type="entry name" value="TBCC"/>
    <property type="match status" value="1"/>
</dbReference>
<dbReference type="InterPro" id="IPR027684">
    <property type="entry name" value="TBCC"/>
</dbReference>
<evidence type="ECO:0000259" key="7">
    <source>
        <dbReference type="PROSITE" id="PS51329"/>
    </source>
</evidence>
<evidence type="ECO:0000256" key="3">
    <source>
        <dbReference type="ARBA" id="ARBA00022490"/>
    </source>
</evidence>
<dbReference type="PANTHER" id="PTHR15139">
    <property type="entry name" value="TUBULIN FOLDING COFACTOR C"/>
    <property type="match status" value="1"/>
</dbReference>
<feature type="region of interest" description="Disordered" evidence="6">
    <location>
        <begin position="135"/>
        <end position="165"/>
    </location>
</feature>
<dbReference type="Gene3D" id="1.20.58.1250">
    <property type="entry name" value="Tubulin Binding Cofactor C, N-terminal domain"/>
    <property type="match status" value="1"/>
</dbReference>
<feature type="compositionally biased region" description="Polar residues" evidence="6">
    <location>
        <begin position="145"/>
        <end position="154"/>
    </location>
</feature>
<gene>
    <name evidence="8" type="ORF">SLS60_006090</name>
</gene>
<organism evidence="8 9">
    <name type="scientific">Paraconiothyrium brasiliense</name>
    <dbReference type="NCBI Taxonomy" id="300254"/>
    <lineage>
        <taxon>Eukaryota</taxon>
        <taxon>Fungi</taxon>
        <taxon>Dikarya</taxon>
        <taxon>Ascomycota</taxon>
        <taxon>Pezizomycotina</taxon>
        <taxon>Dothideomycetes</taxon>
        <taxon>Pleosporomycetidae</taxon>
        <taxon>Pleosporales</taxon>
        <taxon>Massarineae</taxon>
        <taxon>Didymosphaeriaceae</taxon>
        <taxon>Paraconiothyrium</taxon>
    </lineage>
</organism>
<comment type="caution">
    <text evidence="8">The sequence shown here is derived from an EMBL/GenBank/DDBJ whole genome shotgun (WGS) entry which is preliminary data.</text>
</comment>